<accession>A0A3M7SX07</accession>
<evidence type="ECO:0000313" key="1">
    <source>
        <dbReference type="EMBL" id="RNA40110.1"/>
    </source>
</evidence>
<organism evidence="1 2">
    <name type="scientific">Brachionus plicatilis</name>
    <name type="common">Marine rotifer</name>
    <name type="synonym">Brachionus muelleri</name>
    <dbReference type="NCBI Taxonomy" id="10195"/>
    <lineage>
        <taxon>Eukaryota</taxon>
        <taxon>Metazoa</taxon>
        <taxon>Spiralia</taxon>
        <taxon>Gnathifera</taxon>
        <taxon>Rotifera</taxon>
        <taxon>Eurotatoria</taxon>
        <taxon>Monogononta</taxon>
        <taxon>Pseudotrocha</taxon>
        <taxon>Ploima</taxon>
        <taxon>Brachionidae</taxon>
        <taxon>Brachionus</taxon>
    </lineage>
</organism>
<dbReference type="AlphaFoldDB" id="A0A3M7SX07"/>
<comment type="caution">
    <text evidence="1">The sequence shown here is derived from an EMBL/GenBank/DDBJ whole genome shotgun (WGS) entry which is preliminary data.</text>
</comment>
<evidence type="ECO:0000313" key="2">
    <source>
        <dbReference type="Proteomes" id="UP000276133"/>
    </source>
</evidence>
<name>A0A3M7SX07_BRAPC</name>
<protein>
    <submittedName>
        <fullName evidence="1">Uncharacterized protein</fullName>
    </submittedName>
</protein>
<reference evidence="1 2" key="1">
    <citation type="journal article" date="2018" name="Sci. Rep.">
        <title>Genomic signatures of local adaptation to the degree of environmental predictability in rotifers.</title>
        <authorList>
            <person name="Franch-Gras L."/>
            <person name="Hahn C."/>
            <person name="Garcia-Roger E.M."/>
            <person name="Carmona M.J."/>
            <person name="Serra M."/>
            <person name="Gomez A."/>
        </authorList>
    </citation>
    <scope>NUCLEOTIDE SEQUENCE [LARGE SCALE GENOMIC DNA]</scope>
    <source>
        <strain evidence="1">HYR1</strain>
    </source>
</reference>
<dbReference type="EMBL" id="REGN01000677">
    <property type="protein sequence ID" value="RNA40110.1"/>
    <property type="molecule type" value="Genomic_DNA"/>
</dbReference>
<sequence length="129" mass="14442">MWSLYKWFLRVFRSSHWLAQKPHWSLRAPLAASGLSFRMRTGFTCLRLVLAARCCIGTSSSSSNSSSSSESSFVLTLLAGLIARVASIARKREREMEREREGADCAQSVCTPMDSGVNSSELVGKYWRK</sequence>
<proteinExistence type="predicted"/>
<keyword evidence="2" id="KW-1185">Reference proteome</keyword>
<dbReference type="Proteomes" id="UP000276133">
    <property type="component" value="Unassembled WGS sequence"/>
</dbReference>
<gene>
    <name evidence="1" type="ORF">BpHYR1_006003</name>
</gene>